<keyword evidence="6 9" id="KW-1133">Transmembrane helix</keyword>
<evidence type="ECO:0000256" key="4">
    <source>
        <dbReference type="ARBA" id="ARBA00022842"/>
    </source>
</evidence>
<feature type="transmembrane region" description="Helical" evidence="9">
    <location>
        <begin position="86"/>
        <end position="108"/>
    </location>
</feature>
<evidence type="ECO:0000256" key="7">
    <source>
        <dbReference type="ARBA" id="ARBA00023065"/>
    </source>
</evidence>
<dbReference type="InterPro" id="IPR004131">
    <property type="entry name" value="PPase-energised_H-pump"/>
</dbReference>
<keyword evidence="10" id="KW-0378">Hydrolase</keyword>
<dbReference type="EC" id="3.6.1.1" evidence="10"/>
<dbReference type="EMBL" id="SDKC01000001">
    <property type="protein sequence ID" value="RXS75658.1"/>
    <property type="molecule type" value="Genomic_DNA"/>
</dbReference>
<evidence type="ECO:0000256" key="6">
    <source>
        <dbReference type="ARBA" id="ARBA00022989"/>
    </source>
</evidence>
<feature type="transmembrane region" description="Helical" evidence="9">
    <location>
        <begin position="176"/>
        <end position="193"/>
    </location>
</feature>
<evidence type="ECO:0000313" key="10">
    <source>
        <dbReference type="EMBL" id="RXS75658.1"/>
    </source>
</evidence>
<evidence type="ECO:0000256" key="3">
    <source>
        <dbReference type="ARBA" id="ARBA00022692"/>
    </source>
</evidence>
<feature type="transmembrane region" description="Helical" evidence="9">
    <location>
        <begin position="60"/>
        <end position="80"/>
    </location>
</feature>
<keyword evidence="5" id="KW-1278">Translocase</keyword>
<proteinExistence type="predicted"/>
<keyword evidence="3 9" id="KW-0812">Transmembrane</keyword>
<keyword evidence="8 9" id="KW-0472">Membrane</keyword>
<sequence length="713" mass="74369">MGVELMDSSVFWYAVLAVVVVALVFVLFNFNKVKKLKEGTDEMIEMAGIIRSGAGTFLKAEFKVIAIIGVIIALVFSLFVEATSGITFLLGGLMSSLVCIIGMKSATYANVRTANKARESLSIGETVKVALSGGSVSGIAVQAFGMLGLLLVLIIWGVDPHATGHGLVANLECNPSIMRITTYSLGCSIVAMFNRVAGGNYTKAADISSDILAKIRHDMPEDDSRVPNVIADFIGDNVNDIAGNCSDLLESFVATIAASIMIAVTLFINGIVNVSDETFVRMIIFPVILAGAGLIGCLIGLSYAFVRKMGDDPSRELNLATWISAGITVVLGLAASYMMFGNVPLYEDMVCGWISPWISSILGIVSGIAIGSITEYYTSDKYKPTKKLAEMAIEGEAFVITKGDAIGSRSTLLPILIIGIALFISGKISGTYGIAISALGMLSFVGATVSIDAFGPIADNAGGLAESCHLEHKVRIITDKLDSVGNTTAAIGKGFAIGSAAFAAVSLIVAYVGNYTAKGEEPVLNIASFIVVAGGLIGGALIEYFSAMLTDNTIESAKLMADEGDKMLSTPGVLEGKVKPDYNKLIGMAANQALKKMVVPSVLALCIPVIGGFIFGVQFVGGILIGATIVAIPRALFMGNSGGAFDNAKKYIESEALEGHGKGSAAHKAAVTGDTVGDTRKDVVGVALDIFIKSMSTVANTLASLFSTITLIH</sequence>
<dbReference type="GO" id="GO:0009678">
    <property type="term" value="F:diphosphate hydrolysis-driven proton transmembrane transporter activity"/>
    <property type="evidence" value="ECO:0007669"/>
    <property type="project" value="InterPro"/>
</dbReference>
<gene>
    <name evidence="10" type="ORF">ETP43_10810</name>
</gene>
<keyword evidence="4" id="KW-0460">Magnesium</keyword>
<feature type="transmembrane region" description="Helical" evidence="9">
    <location>
        <begin position="283"/>
        <end position="305"/>
    </location>
</feature>
<dbReference type="Proteomes" id="UP000290106">
    <property type="component" value="Unassembled WGS sequence"/>
</dbReference>
<feature type="transmembrane region" description="Helical" evidence="9">
    <location>
        <begin position="523"/>
        <end position="542"/>
    </location>
</feature>
<evidence type="ECO:0000256" key="9">
    <source>
        <dbReference type="SAM" id="Phobius"/>
    </source>
</evidence>
<evidence type="ECO:0000256" key="8">
    <source>
        <dbReference type="ARBA" id="ARBA00023136"/>
    </source>
</evidence>
<feature type="transmembrane region" description="Helical" evidence="9">
    <location>
        <begin position="490"/>
        <end position="511"/>
    </location>
</feature>
<dbReference type="Pfam" id="PF03030">
    <property type="entry name" value="H_PPase"/>
    <property type="match status" value="1"/>
</dbReference>
<keyword evidence="11" id="KW-1185">Reference proteome</keyword>
<dbReference type="GO" id="GO:0012505">
    <property type="term" value="C:endomembrane system"/>
    <property type="evidence" value="ECO:0007669"/>
    <property type="project" value="UniProtKB-SubCell"/>
</dbReference>
<dbReference type="GO" id="GO:0016020">
    <property type="term" value="C:membrane"/>
    <property type="evidence" value="ECO:0007669"/>
    <property type="project" value="InterPro"/>
</dbReference>
<keyword evidence="7" id="KW-0406">Ion transport</keyword>
<name>A0A4Q1RJ65_9FIRM</name>
<feature type="transmembrane region" description="Helical" evidence="9">
    <location>
        <begin position="252"/>
        <end position="271"/>
    </location>
</feature>
<feature type="transmembrane region" description="Helical" evidence="9">
    <location>
        <begin position="357"/>
        <end position="377"/>
    </location>
</feature>
<evidence type="ECO:0000256" key="1">
    <source>
        <dbReference type="ARBA" id="ARBA00004127"/>
    </source>
</evidence>
<feature type="transmembrane region" description="Helical" evidence="9">
    <location>
        <begin position="412"/>
        <end position="435"/>
    </location>
</feature>
<feature type="transmembrane region" description="Helical" evidence="9">
    <location>
        <begin position="12"/>
        <end position="30"/>
    </location>
</feature>
<feature type="transmembrane region" description="Helical" evidence="9">
    <location>
        <begin position="317"/>
        <end position="337"/>
    </location>
</feature>
<dbReference type="PIRSF" id="PIRSF001265">
    <property type="entry name" value="H+-PPase"/>
    <property type="match status" value="1"/>
</dbReference>
<dbReference type="OrthoDB" id="9808652at2"/>
<comment type="subcellular location">
    <subcellularLocation>
        <location evidence="1">Endomembrane system</location>
        <topology evidence="1">Multi-pass membrane protein</topology>
    </subcellularLocation>
</comment>
<dbReference type="NCBIfam" id="NF001960">
    <property type="entry name" value="PRK00733.3-5"/>
    <property type="match status" value="1"/>
</dbReference>
<dbReference type="GO" id="GO:0004427">
    <property type="term" value="F:inorganic diphosphate phosphatase activity"/>
    <property type="evidence" value="ECO:0007669"/>
    <property type="project" value="UniProtKB-EC"/>
</dbReference>
<evidence type="ECO:0000256" key="5">
    <source>
        <dbReference type="ARBA" id="ARBA00022967"/>
    </source>
</evidence>
<dbReference type="AlphaFoldDB" id="A0A4Q1RJ65"/>
<keyword evidence="2" id="KW-0813">Transport</keyword>
<accession>A0A4Q1RJ65</accession>
<feature type="transmembrane region" description="Helical" evidence="9">
    <location>
        <begin position="602"/>
        <end position="632"/>
    </location>
</feature>
<comment type="caution">
    <text evidence="10">The sequence shown here is derived from an EMBL/GenBank/DDBJ whole genome shotgun (WGS) entry which is preliminary data.</text>
</comment>
<protein>
    <submittedName>
        <fullName evidence="10">Sodium-translocating pyrophosphatase</fullName>
        <ecNumber evidence="10">3.6.1.1</ecNumber>
    </submittedName>
</protein>
<reference evidence="10 11" key="1">
    <citation type="submission" date="2019-01" db="EMBL/GenBank/DDBJ databases">
        <title>Blautia sp. nov. KGMB01111 isolated human feces.</title>
        <authorList>
            <person name="Park J.-E."/>
            <person name="Kim J.-S."/>
            <person name="Park S.-H."/>
        </authorList>
    </citation>
    <scope>NUCLEOTIDE SEQUENCE [LARGE SCALE GENOMIC DNA]</scope>
    <source>
        <strain evidence="10 11">KGMB01111</strain>
    </source>
</reference>
<feature type="transmembrane region" description="Helical" evidence="9">
    <location>
        <begin position="129"/>
        <end position="156"/>
    </location>
</feature>
<evidence type="ECO:0000256" key="2">
    <source>
        <dbReference type="ARBA" id="ARBA00022448"/>
    </source>
</evidence>
<evidence type="ECO:0000313" key="11">
    <source>
        <dbReference type="Proteomes" id="UP000290106"/>
    </source>
</evidence>
<organism evidence="10 11">
    <name type="scientific">Blautia faecicola</name>
    <dbReference type="NCBI Taxonomy" id="2509240"/>
    <lineage>
        <taxon>Bacteria</taxon>
        <taxon>Bacillati</taxon>
        <taxon>Bacillota</taxon>
        <taxon>Clostridia</taxon>
        <taxon>Lachnospirales</taxon>
        <taxon>Lachnospiraceae</taxon>
        <taxon>Blautia</taxon>
    </lineage>
</organism>
<dbReference type="PANTHER" id="PTHR31998">
    <property type="entry name" value="K(+)-INSENSITIVE PYROPHOSPHATE-ENERGIZED PROTON PUMP"/>
    <property type="match status" value="1"/>
</dbReference>